<dbReference type="RefSeq" id="WP_136380636.1">
    <property type="nucleotide sequence ID" value="NZ_SLUB01000034.1"/>
</dbReference>
<protein>
    <submittedName>
        <fullName evidence="2">DUF3267 domain-containing protein</fullName>
    </submittedName>
</protein>
<dbReference type="STRING" id="1033734.GCA_000285535_01408"/>
<feature type="transmembrane region" description="Helical" evidence="1">
    <location>
        <begin position="106"/>
        <end position="130"/>
    </location>
</feature>
<evidence type="ECO:0000313" key="3">
    <source>
        <dbReference type="Proteomes" id="UP000306477"/>
    </source>
</evidence>
<comment type="caution">
    <text evidence="2">The sequence shown here is derived from an EMBL/GenBank/DDBJ whole genome shotgun (WGS) entry which is preliminary data.</text>
</comment>
<sequence>MTCWKTINLSRDYGFHRIILISLISMFIAFILFYLPLNLMYSSVELREDGAIYLLLALLFIYPIHATLHVLPFWIFGKKLKVTFKWMYGIIPVISTRSKHSLSKPFIICVMGTPFLLITVLMLGACVLFPGYIHYFSIIAAINFGLCIPDFIYLGQFIKAPRSCTVEEIEDGYDILIHK</sequence>
<dbReference type="Proteomes" id="UP000306477">
    <property type="component" value="Unassembled WGS sequence"/>
</dbReference>
<reference evidence="2 3" key="1">
    <citation type="journal article" date="2019" name="Indoor Air">
        <title>Impacts of indoor surface finishes on bacterial viability.</title>
        <authorList>
            <person name="Hu J."/>
            <person name="Maamar S.B."/>
            <person name="Glawe A.J."/>
            <person name="Gottel N."/>
            <person name="Gilbert J.A."/>
            <person name="Hartmann E.M."/>
        </authorList>
    </citation>
    <scope>NUCLEOTIDE SEQUENCE [LARGE SCALE GENOMIC DNA]</scope>
    <source>
        <strain evidence="2 3">AF060A6</strain>
    </source>
</reference>
<dbReference type="EMBL" id="SLUB01000034">
    <property type="protein sequence ID" value="THE11078.1"/>
    <property type="molecule type" value="Genomic_DNA"/>
</dbReference>
<accession>A0A4S3PNQ4</accession>
<keyword evidence="1" id="KW-0472">Membrane</keyword>
<feature type="transmembrane region" description="Helical" evidence="1">
    <location>
        <begin position="51"/>
        <end position="77"/>
    </location>
</feature>
<proteinExistence type="predicted"/>
<evidence type="ECO:0000256" key="1">
    <source>
        <dbReference type="SAM" id="Phobius"/>
    </source>
</evidence>
<dbReference type="OrthoDB" id="2360495at2"/>
<keyword evidence="1" id="KW-1133">Transmembrane helix</keyword>
<feature type="transmembrane region" description="Helical" evidence="1">
    <location>
        <begin position="18"/>
        <end position="39"/>
    </location>
</feature>
<dbReference type="Pfam" id="PF11667">
    <property type="entry name" value="DUF3267"/>
    <property type="match status" value="1"/>
</dbReference>
<dbReference type="AlphaFoldDB" id="A0A4S3PNQ4"/>
<gene>
    <name evidence="2" type="ORF">E1I69_16330</name>
</gene>
<feature type="transmembrane region" description="Helical" evidence="1">
    <location>
        <begin position="136"/>
        <end position="154"/>
    </location>
</feature>
<keyword evidence="3" id="KW-1185">Reference proteome</keyword>
<name>A0A4S3PNQ4_9BACI</name>
<keyword evidence="1" id="KW-0812">Transmembrane</keyword>
<dbReference type="InterPro" id="IPR021683">
    <property type="entry name" value="DUF3267"/>
</dbReference>
<organism evidence="2 3">
    <name type="scientific">Bacillus timonensis</name>
    <dbReference type="NCBI Taxonomy" id="1033734"/>
    <lineage>
        <taxon>Bacteria</taxon>
        <taxon>Bacillati</taxon>
        <taxon>Bacillota</taxon>
        <taxon>Bacilli</taxon>
        <taxon>Bacillales</taxon>
        <taxon>Bacillaceae</taxon>
        <taxon>Bacillus</taxon>
    </lineage>
</organism>
<evidence type="ECO:0000313" key="2">
    <source>
        <dbReference type="EMBL" id="THE11078.1"/>
    </source>
</evidence>